<dbReference type="EMBL" id="CAVMJV010000111">
    <property type="protein sequence ID" value="CAK5102281.1"/>
    <property type="molecule type" value="Genomic_DNA"/>
</dbReference>
<evidence type="ECO:0000313" key="1">
    <source>
        <dbReference type="EMBL" id="CAK5102281.1"/>
    </source>
</evidence>
<proteinExistence type="predicted"/>
<accession>A0ACB1AUB4</accession>
<gene>
    <name evidence="1" type="ORF">MENTE1834_LOCUS42489</name>
</gene>
<name>A0ACB1AUB4_MELEN</name>
<keyword evidence="2" id="KW-1185">Reference proteome</keyword>
<reference evidence="1" key="1">
    <citation type="submission" date="2023-11" db="EMBL/GenBank/DDBJ databases">
        <authorList>
            <person name="Poullet M."/>
        </authorList>
    </citation>
    <scope>NUCLEOTIDE SEQUENCE</scope>
    <source>
        <strain evidence="1">E1834</strain>
    </source>
</reference>
<comment type="caution">
    <text evidence="1">The sequence shown here is derived from an EMBL/GenBank/DDBJ whole genome shotgun (WGS) entry which is preliminary data.</text>
</comment>
<protein>
    <submittedName>
        <fullName evidence="1">Uncharacterized protein</fullName>
    </submittedName>
</protein>
<sequence>MFCFVVIDCQNQQKNFSQRVLKVDISKCIFSFFSFQKSCAIGKNVARLKTFSKKKKKLDQNQNNYNTQTF</sequence>
<evidence type="ECO:0000313" key="2">
    <source>
        <dbReference type="Proteomes" id="UP001497535"/>
    </source>
</evidence>
<dbReference type="Proteomes" id="UP001497535">
    <property type="component" value="Unassembled WGS sequence"/>
</dbReference>
<organism evidence="1 2">
    <name type="scientific">Meloidogyne enterolobii</name>
    <name type="common">Root-knot nematode worm</name>
    <name type="synonym">Meloidogyne mayaguensis</name>
    <dbReference type="NCBI Taxonomy" id="390850"/>
    <lineage>
        <taxon>Eukaryota</taxon>
        <taxon>Metazoa</taxon>
        <taxon>Ecdysozoa</taxon>
        <taxon>Nematoda</taxon>
        <taxon>Chromadorea</taxon>
        <taxon>Rhabditida</taxon>
        <taxon>Tylenchina</taxon>
        <taxon>Tylenchomorpha</taxon>
        <taxon>Tylenchoidea</taxon>
        <taxon>Meloidogynidae</taxon>
        <taxon>Meloidogyninae</taxon>
        <taxon>Meloidogyne</taxon>
    </lineage>
</organism>